<accession>A0ABW1D0V7</accession>
<proteinExistence type="predicted"/>
<sequence>MDNEQIVRGAYQIAEDKDSKAWLAAFTEEGTFTDESIGVTYRGQDRYYPVENYGRAFPDMHRELYQVYVSGDIVVVQLALQGTHNGPLSVAGGTLGPTGNRMDAPCCDVFQLVGGKIARFDCYPSGSVILAQLGVLGALDAAVRPDP</sequence>
<feature type="domain" description="SnoaL-like" evidence="1">
    <location>
        <begin position="7"/>
        <end position="119"/>
    </location>
</feature>
<dbReference type="Proteomes" id="UP001596058">
    <property type="component" value="Unassembled WGS sequence"/>
</dbReference>
<organism evidence="2 3">
    <name type="scientific">Nonomuraea insulae</name>
    <dbReference type="NCBI Taxonomy" id="1616787"/>
    <lineage>
        <taxon>Bacteria</taxon>
        <taxon>Bacillati</taxon>
        <taxon>Actinomycetota</taxon>
        <taxon>Actinomycetes</taxon>
        <taxon>Streptosporangiales</taxon>
        <taxon>Streptosporangiaceae</taxon>
        <taxon>Nonomuraea</taxon>
    </lineage>
</organism>
<dbReference type="EMBL" id="JBHSPA010000064">
    <property type="protein sequence ID" value="MFC5831439.1"/>
    <property type="molecule type" value="Genomic_DNA"/>
</dbReference>
<protein>
    <submittedName>
        <fullName evidence="2">Nuclear transport factor 2 family protein</fullName>
    </submittedName>
</protein>
<evidence type="ECO:0000313" key="3">
    <source>
        <dbReference type="Proteomes" id="UP001596058"/>
    </source>
</evidence>
<dbReference type="Gene3D" id="3.10.450.50">
    <property type="match status" value="1"/>
</dbReference>
<comment type="caution">
    <text evidence="2">The sequence shown here is derived from an EMBL/GenBank/DDBJ whole genome shotgun (WGS) entry which is preliminary data.</text>
</comment>
<name>A0ABW1D0V7_9ACTN</name>
<dbReference type="InterPro" id="IPR032710">
    <property type="entry name" value="NTF2-like_dom_sf"/>
</dbReference>
<dbReference type="RefSeq" id="WP_379520911.1">
    <property type="nucleotide sequence ID" value="NZ_JBHSPA010000064.1"/>
</dbReference>
<gene>
    <name evidence="2" type="ORF">ACFPZ3_46985</name>
</gene>
<dbReference type="SUPFAM" id="SSF54427">
    <property type="entry name" value="NTF2-like"/>
    <property type="match status" value="1"/>
</dbReference>
<dbReference type="InterPro" id="IPR037401">
    <property type="entry name" value="SnoaL-like"/>
</dbReference>
<keyword evidence="3" id="KW-1185">Reference proteome</keyword>
<evidence type="ECO:0000313" key="2">
    <source>
        <dbReference type="EMBL" id="MFC5831439.1"/>
    </source>
</evidence>
<evidence type="ECO:0000259" key="1">
    <source>
        <dbReference type="Pfam" id="PF12680"/>
    </source>
</evidence>
<dbReference type="Pfam" id="PF12680">
    <property type="entry name" value="SnoaL_2"/>
    <property type="match status" value="1"/>
</dbReference>
<reference evidence="3" key="1">
    <citation type="journal article" date="2019" name="Int. J. Syst. Evol. Microbiol.">
        <title>The Global Catalogue of Microorganisms (GCM) 10K type strain sequencing project: providing services to taxonomists for standard genome sequencing and annotation.</title>
        <authorList>
            <consortium name="The Broad Institute Genomics Platform"/>
            <consortium name="The Broad Institute Genome Sequencing Center for Infectious Disease"/>
            <person name="Wu L."/>
            <person name="Ma J."/>
        </authorList>
    </citation>
    <scope>NUCLEOTIDE SEQUENCE [LARGE SCALE GENOMIC DNA]</scope>
    <source>
        <strain evidence="3">CCUG 53903</strain>
    </source>
</reference>